<evidence type="ECO:0000313" key="2">
    <source>
        <dbReference type="EMBL" id="KAK3793326.1"/>
    </source>
</evidence>
<dbReference type="AlphaFoldDB" id="A0AAE1AU23"/>
<dbReference type="EMBL" id="JAWDGP010001259">
    <property type="protein sequence ID" value="KAK3793326.1"/>
    <property type="molecule type" value="Genomic_DNA"/>
</dbReference>
<feature type="region of interest" description="Disordered" evidence="1">
    <location>
        <begin position="1"/>
        <end position="33"/>
    </location>
</feature>
<comment type="caution">
    <text evidence="2">The sequence shown here is derived from an EMBL/GenBank/DDBJ whole genome shotgun (WGS) entry which is preliminary data.</text>
</comment>
<proteinExistence type="predicted"/>
<gene>
    <name evidence="2" type="ORF">RRG08_040336</name>
</gene>
<reference evidence="2" key="1">
    <citation type="journal article" date="2023" name="G3 (Bethesda)">
        <title>A reference genome for the long-term kleptoplast-retaining sea slug Elysia crispata morphotype clarki.</title>
        <authorList>
            <person name="Eastman K.E."/>
            <person name="Pendleton A.L."/>
            <person name="Shaikh M.A."/>
            <person name="Suttiyut T."/>
            <person name="Ogas R."/>
            <person name="Tomko P."/>
            <person name="Gavelis G."/>
            <person name="Widhalm J.R."/>
            <person name="Wisecaver J.H."/>
        </authorList>
    </citation>
    <scope>NUCLEOTIDE SEQUENCE</scope>
    <source>
        <strain evidence="2">ECLA1</strain>
    </source>
</reference>
<dbReference type="Proteomes" id="UP001283361">
    <property type="component" value="Unassembled WGS sequence"/>
</dbReference>
<accession>A0AAE1AU23</accession>
<feature type="compositionally biased region" description="Polar residues" evidence="1">
    <location>
        <begin position="13"/>
        <end position="31"/>
    </location>
</feature>
<keyword evidence="3" id="KW-1185">Reference proteome</keyword>
<evidence type="ECO:0000313" key="3">
    <source>
        <dbReference type="Proteomes" id="UP001283361"/>
    </source>
</evidence>
<sequence length="101" mass="11834">MENPQEFQENETVENSQFSLDADSSFQTPVNSKRKIKSQEGDFYERMCNIEERKLEFFLDKRTQKETEADREDVDLLFFKTALKNTSAYKAKVPKPHTTCG</sequence>
<name>A0AAE1AU23_9GAST</name>
<protein>
    <submittedName>
        <fullName evidence="2">Uncharacterized protein</fullName>
    </submittedName>
</protein>
<evidence type="ECO:0000256" key="1">
    <source>
        <dbReference type="SAM" id="MobiDB-lite"/>
    </source>
</evidence>
<organism evidence="2 3">
    <name type="scientific">Elysia crispata</name>
    <name type="common">lettuce slug</name>
    <dbReference type="NCBI Taxonomy" id="231223"/>
    <lineage>
        <taxon>Eukaryota</taxon>
        <taxon>Metazoa</taxon>
        <taxon>Spiralia</taxon>
        <taxon>Lophotrochozoa</taxon>
        <taxon>Mollusca</taxon>
        <taxon>Gastropoda</taxon>
        <taxon>Heterobranchia</taxon>
        <taxon>Euthyneura</taxon>
        <taxon>Panpulmonata</taxon>
        <taxon>Sacoglossa</taxon>
        <taxon>Placobranchoidea</taxon>
        <taxon>Plakobranchidae</taxon>
        <taxon>Elysia</taxon>
    </lineage>
</organism>